<evidence type="ECO:0000313" key="3">
    <source>
        <dbReference type="Proteomes" id="UP001314166"/>
    </source>
</evidence>
<sequence length="42" mass="4788">MKKQSFDEDDYYIMQHELAGYKVALSIAGYVLGLITSSFLIK</sequence>
<dbReference type="EMBL" id="CAUZMB010000019">
    <property type="protein sequence ID" value="CAK1255222.1"/>
    <property type="molecule type" value="Genomic_DNA"/>
</dbReference>
<keyword evidence="3" id="KW-1185">Reference proteome</keyword>
<proteinExistence type="predicted"/>
<keyword evidence="1" id="KW-1133">Transmembrane helix</keyword>
<gene>
    <name evidence="2" type="ORF">R55214_HHFBAMCI_01664</name>
</gene>
<name>A0ABN9Z073_9LACO</name>
<evidence type="ECO:0000256" key="1">
    <source>
        <dbReference type="SAM" id="Phobius"/>
    </source>
</evidence>
<comment type="caution">
    <text evidence="2">The sequence shown here is derived from an EMBL/GenBank/DDBJ whole genome shotgun (WGS) entry which is preliminary data.</text>
</comment>
<reference evidence="2 3" key="1">
    <citation type="submission" date="2023-10" db="EMBL/GenBank/DDBJ databases">
        <authorList>
            <person name="Botero Cardona J."/>
        </authorList>
    </citation>
    <scope>NUCLEOTIDE SEQUENCE [LARGE SCALE GENOMIC DNA]</scope>
    <source>
        <strain evidence="2 3">R-55214</strain>
    </source>
</reference>
<accession>A0ABN9Z073</accession>
<evidence type="ECO:0000313" key="2">
    <source>
        <dbReference type="EMBL" id="CAK1255222.1"/>
    </source>
</evidence>
<protein>
    <submittedName>
        <fullName evidence="2">Uncharacterized protein</fullName>
    </submittedName>
</protein>
<dbReference type="Proteomes" id="UP001314166">
    <property type="component" value="Unassembled WGS sequence"/>
</dbReference>
<keyword evidence="1" id="KW-0812">Transmembrane</keyword>
<feature type="transmembrane region" description="Helical" evidence="1">
    <location>
        <begin position="20"/>
        <end position="41"/>
    </location>
</feature>
<dbReference type="RefSeq" id="WP_338344599.1">
    <property type="nucleotide sequence ID" value="NZ_CAUZLM010000008.1"/>
</dbReference>
<organism evidence="2 3">
    <name type="scientific">Fructobacillus evanidus</name>
    <dbReference type="NCBI Taxonomy" id="3064281"/>
    <lineage>
        <taxon>Bacteria</taxon>
        <taxon>Bacillati</taxon>
        <taxon>Bacillota</taxon>
        <taxon>Bacilli</taxon>
        <taxon>Lactobacillales</taxon>
        <taxon>Lactobacillaceae</taxon>
        <taxon>Fructobacillus</taxon>
    </lineage>
</organism>
<keyword evidence="1" id="KW-0472">Membrane</keyword>